<sequence length="82" mass="9263">MPCFSKDLYRKSGDADWQPVKDLLYKTSQNPFFNVRGFVASTGKNTVGKSGDASFRCSQRQERNRAMKPLLFATTEPANEEP</sequence>
<evidence type="ECO:0000313" key="2">
    <source>
        <dbReference type="EMBL" id="CCA71131.1"/>
    </source>
</evidence>
<dbReference type="InParanoid" id="G4TII8"/>
<organism evidence="2 3">
    <name type="scientific">Serendipita indica (strain DSM 11827)</name>
    <name type="common">Root endophyte fungus</name>
    <name type="synonym">Piriformospora indica</name>
    <dbReference type="NCBI Taxonomy" id="1109443"/>
    <lineage>
        <taxon>Eukaryota</taxon>
        <taxon>Fungi</taxon>
        <taxon>Dikarya</taxon>
        <taxon>Basidiomycota</taxon>
        <taxon>Agaricomycotina</taxon>
        <taxon>Agaricomycetes</taxon>
        <taxon>Sebacinales</taxon>
        <taxon>Serendipitaceae</taxon>
        <taxon>Serendipita</taxon>
    </lineage>
</organism>
<dbReference type="Proteomes" id="UP000007148">
    <property type="component" value="Unassembled WGS sequence"/>
</dbReference>
<protein>
    <submittedName>
        <fullName evidence="2">Uncharacterized protein</fullName>
    </submittedName>
</protein>
<reference evidence="2 3" key="1">
    <citation type="journal article" date="2011" name="PLoS Pathog.">
        <title>Endophytic Life Strategies Decoded by Genome and Transcriptome Analyses of the Mutualistic Root Symbiont Piriformospora indica.</title>
        <authorList>
            <person name="Zuccaro A."/>
            <person name="Lahrmann U."/>
            <person name="Guldener U."/>
            <person name="Langen G."/>
            <person name="Pfiffi S."/>
            <person name="Biedenkopf D."/>
            <person name="Wong P."/>
            <person name="Samans B."/>
            <person name="Grimm C."/>
            <person name="Basiewicz M."/>
            <person name="Murat C."/>
            <person name="Martin F."/>
            <person name="Kogel K.H."/>
        </authorList>
    </citation>
    <scope>NUCLEOTIDE SEQUENCE [LARGE SCALE GENOMIC DNA]</scope>
    <source>
        <strain evidence="2 3">DSM 11827</strain>
    </source>
</reference>
<feature type="region of interest" description="Disordered" evidence="1">
    <location>
        <begin position="45"/>
        <end position="82"/>
    </location>
</feature>
<name>G4TII8_SERID</name>
<gene>
    <name evidence="2" type="ORF">PIIN_05066</name>
</gene>
<proteinExistence type="predicted"/>
<dbReference type="AlphaFoldDB" id="G4TII8"/>
<dbReference type="EMBL" id="CAFZ01000107">
    <property type="protein sequence ID" value="CCA71131.1"/>
    <property type="molecule type" value="Genomic_DNA"/>
</dbReference>
<comment type="caution">
    <text evidence="2">The sequence shown here is derived from an EMBL/GenBank/DDBJ whole genome shotgun (WGS) entry which is preliminary data.</text>
</comment>
<evidence type="ECO:0000256" key="1">
    <source>
        <dbReference type="SAM" id="MobiDB-lite"/>
    </source>
</evidence>
<dbReference type="HOGENOM" id="CLU_2559117_0_0_1"/>
<keyword evidence="3" id="KW-1185">Reference proteome</keyword>
<evidence type="ECO:0000313" key="3">
    <source>
        <dbReference type="Proteomes" id="UP000007148"/>
    </source>
</evidence>
<accession>G4TII8</accession>